<keyword evidence="5" id="KW-1185">Reference proteome</keyword>
<comment type="caution">
    <text evidence="4">The sequence shown here is derived from an EMBL/GenBank/DDBJ whole genome shotgun (WGS) entry which is preliminary data.</text>
</comment>
<reference evidence="4" key="2">
    <citation type="journal article" date="2019" name="Gigascience">
        <title>High-quality Schistosoma haematobium genome achieved by single-molecule and long-range sequencing.</title>
        <authorList>
            <person name="Stroehlein A.J."/>
            <person name="Korhonen P.K."/>
            <person name="Chong T.M."/>
            <person name="Lim Y.L."/>
            <person name="Chan K.G."/>
            <person name="Webster B."/>
            <person name="Rollinson D."/>
            <person name="Brindley P.J."/>
            <person name="Gasser R.B."/>
            <person name="Young N.D."/>
        </authorList>
    </citation>
    <scope>NUCLEOTIDE SEQUENCE</scope>
</reference>
<keyword evidence="1" id="KW-0175">Coiled coil</keyword>
<dbReference type="RefSeq" id="XP_051075577.1">
    <property type="nucleotide sequence ID" value="XM_051218612.1"/>
</dbReference>
<dbReference type="AlphaFoldDB" id="A0A922LZK0"/>
<evidence type="ECO:0000313" key="5">
    <source>
        <dbReference type="Proteomes" id="UP000471633"/>
    </source>
</evidence>
<feature type="region of interest" description="Disordered" evidence="2">
    <location>
        <begin position="1"/>
        <end position="22"/>
    </location>
</feature>
<feature type="compositionally biased region" description="Polar residues" evidence="2">
    <location>
        <begin position="1"/>
        <end position="20"/>
    </location>
</feature>
<proteinExistence type="predicted"/>
<evidence type="ECO:0000256" key="3">
    <source>
        <dbReference type="SAM" id="Phobius"/>
    </source>
</evidence>
<dbReference type="EMBL" id="AMPZ03000001">
    <property type="protein sequence ID" value="KAH9596999.1"/>
    <property type="molecule type" value="Genomic_DNA"/>
</dbReference>
<feature type="coiled-coil region" evidence="1">
    <location>
        <begin position="288"/>
        <end position="364"/>
    </location>
</feature>
<reference evidence="4" key="4">
    <citation type="journal article" date="2022" name="PLoS Pathog.">
        <title>Chromosome-level genome of Schistosoma haematobium underpins genome-wide explorations of molecular variation.</title>
        <authorList>
            <person name="Stroehlein A.J."/>
            <person name="Korhonen P.K."/>
            <person name="Lee V.V."/>
            <person name="Ralph S.A."/>
            <person name="Mentink-Kane M."/>
            <person name="You H."/>
            <person name="McManus D.P."/>
            <person name="Tchuente L.T."/>
            <person name="Stothard J.R."/>
            <person name="Kaur P."/>
            <person name="Dudchenko O."/>
            <person name="Aiden E.L."/>
            <person name="Yang B."/>
            <person name="Yang H."/>
            <person name="Emery A.M."/>
            <person name="Webster B.L."/>
            <person name="Brindley P.J."/>
            <person name="Rollinson D."/>
            <person name="Chang B.C.H."/>
            <person name="Gasser R.B."/>
            <person name="Young N.D."/>
        </authorList>
    </citation>
    <scope>NUCLEOTIDE SEQUENCE</scope>
</reference>
<evidence type="ECO:0000313" key="4">
    <source>
        <dbReference type="EMBL" id="KAH9596999.1"/>
    </source>
</evidence>
<feature type="region of interest" description="Disordered" evidence="2">
    <location>
        <begin position="419"/>
        <end position="441"/>
    </location>
</feature>
<dbReference type="Proteomes" id="UP000471633">
    <property type="component" value="Unassembled WGS sequence"/>
</dbReference>
<protein>
    <submittedName>
        <fullName evidence="4">Uncharacterized protein</fullName>
    </submittedName>
</protein>
<evidence type="ECO:0000256" key="1">
    <source>
        <dbReference type="SAM" id="Coils"/>
    </source>
</evidence>
<dbReference type="CTD" id="75578092"/>
<gene>
    <name evidence="4" type="ORF">MS3_00010254</name>
</gene>
<keyword evidence="3" id="KW-0472">Membrane</keyword>
<keyword evidence="3" id="KW-1133">Transmembrane helix</keyword>
<accession>A0A922LZK0</accession>
<evidence type="ECO:0000256" key="2">
    <source>
        <dbReference type="SAM" id="MobiDB-lite"/>
    </source>
</evidence>
<feature type="transmembrane region" description="Helical" evidence="3">
    <location>
        <begin position="838"/>
        <end position="863"/>
    </location>
</feature>
<name>A0A922LZK0_SCHHA</name>
<keyword evidence="3" id="KW-0812">Transmembrane</keyword>
<dbReference type="PANTHER" id="PTHR23159:SF31">
    <property type="entry name" value="CENTROSOME-ASSOCIATED PROTEIN CEP250 ISOFORM X1"/>
    <property type="match status" value="1"/>
</dbReference>
<organism evidence="4 5">
    <name type="scientific">Schistosoma haematobium</name>
    <name type="common">Blood fluke</name>
    <dbReference type="NCBI Taxonomy" id="6185"/>
    <lineage>
        <taxon>Eukaryota</taxon>
        <taxon>Metazoa</taxon>
        <taxon>Spiralia</taxon>
        <taxon>Lophotrochozoa</taxon>
        <taxon>Platyhelminthes</taxon>
        <taxon>Trematoda</taxon>
        <taxon>Digenea</taxon>
        <taxon>Strigeidida</taxon>
        <taxon>Schistosomatoidea</taxon>
        <taxon>Schistosomatidae</taxon>
        <taxon>Schistosoma</taxon>
    </lineage>
</organism>
<dbReference type="KEGG" id="shx:MS3_00010254"/>
<dbReference type="GeneID" id="75578092"/>
<feature type="coiled-coil region" evidence="1">
    <location>
        <begin position="104"/>
        <end position="226"/>
    </location>
</feature>
<sequence length="870" mass="101397">MRNSTSISIRTPMRSKSFSPHRSLRKHAIEKYGKAVTGFSLDTSSDLETNYRTMRNLENEYIKSLQQQIYLLELENNYIRHQAAEVMDKQPLMVCEASNSLKKLKEMQERTDGLKLEIHRKEAHISILQQKLNRCEESLRETLLYHDKEKDELTRQCMTLRGERELALREVYQKDEQIKELQYQLCNQKSNITAMEIQLDILRAKLDDETKRANDLERSLIESRSQLVEFNTILKQLEVHYQQKLNRVQSTPQNEFKDKIRHLEQKLSDAFLRSENDRYIKDKQTDKNDVLLKENLHLSNELEKLRKLAEESQSLFERSQFKQTEDIAELNRLKQRENELMHMNAMLRQDVLLKSRENEKLQQELAYQEKTSDSLLSGKQIQPDLTQQFEALKKERQLFIENMKKINEEIAEQKIKIDRLEQEKTKPSNNDSWKNKHTNGNDDIQLLLNEESLSPVNINKANTSPTSRKPVDEAIIKAVQRPRKYTFSSGQFILLSLVIVIISTFFDCHEICENRELEGYRKLIFENDSHKYSHQHYYFETIRLNQPLPVENDRFVKLAAYEEVPPKFPFKFYGPDVSSLKIQADVEIILNEQGRKGVITTYIMNDRDSESEILHDGVTLKMVYVIYRNGKISLYYENVPVEVPAPIVGITTYCERGRIYPDMIVTGKWMKNGTLVEYEVSGDCPEHKSTKLCRGATTPNKTCMWCDHANMCITSNDKDTHNFKVNVCRNKSSIVDVSGEQALIEEKEETTPTVNEADLRNELGQTTKNTETHLTSSNISVSSRPTLIEEEEEEVTTPATTVDDLRNVLRQNTENTETHLNVTTETTEDEAKRRSRNYSYIVIPVVVTFIVVCTGCITGLWIYRKKKSVS</sequence>
<reference evidence="4" key="3">
    <citation type="submission" date="2021-06" db="EMBL/GenBank/DDBJ databases">
        <title>Chromosome-level genome assembly for S. haematobium.</title>
        <authorList>
            <person name="Stroehlein A.J."/>
        </authorList>
    </citation>
    <scope>NUCLEOTIDE SEQUENCE</scope>
</reference>
<dbReference type="PANTHER" id="PTHR23159">
    <property type="entry name" value="CENTROSOMAL PROTEIN 2"/>
    <property type="match status" value="1"/>
</dbReference>
<reference evidence="4" key="1">
    <citation type="journal article" date="2012" name="Nat. Genet.">
        <title>Whole-genome sequence of Schistosoma haematobium.</title>
        <authorList>
            <person name="Young N.D."/>
            <person name="Jex A.R."/>
            <person name="Li B."/>
            <person name="Liu S."/>
            <person name="Yang L."/>
            <person name="Xiong Z."/>
            <person name="Li Y."/>
            <person name="Cantacessi C."/>
            <person name="Hall R.S."/>
            <person name="Xu X."/>
            <person name="Chen F."/>
            <person name="Wu X."/>
            <person name="Zerlotini A."/>
            <person name="Oliveira G."/>
            <person name="Hofmann A."/>
            <person name="Zhang G."/>
            <person name="Fang X."/>
            <person name="Kang Y."/>
            <person name="Campbell B.E."/>
            <person name="Loukas A."/>
            <person name="Ranganathan S."/>
            <person name="Rollinson D."/>
            <person name="Rinaldi G."/>
            <person name="Brindley P.J."/>
            <person name="Yang H."/>
            <person name="Wang J."/>
            <person name="Wang J."/>
            <person name="Gasser R.B."/>
        </authorList>
    </citation>
    <scope>NUCLEOTIDE SEQUENCE</scope>
</reference>